<dbReference type="PRINTS" id="PR01438">
    <property type="entry name" value="UNVRSLSTRESS"/>
</dbReference>
<dbReference type="EMBL" id="QUNO01000019">
    <property type="protein sequence ID" value="REH34879.1"/>
    <property type="molecule type" value="Genomic_DNA"/>
</dbReference>
<feature type="domain" description="UspA" evidence="4">
    <location>
        <begin position="10"/>
        <end position="147"/>
    </location>
</feature>
<dbReference type="RefSeq" id="WP_116180270.1">
    <property type="nucleotide sequence ID" value="NZ_CP144375.1"/>
</dbReference>
<dbReference type="SUPFAM" id="SSF52402">
    <property type="entry name" value="Adenine nucleotide alpha hydrolases-like"/>
    <property type="match status" value="2"/>
</dbReference>
<organism evidence="5 6">
    <name type="scientific">Kutzneria buriramensis</name>
    <dbReference type="NCBI Taxonomy" id="1045776"/>
    <lineage>
        <taxon>Bacteria</taxon>
        <taxon>Bacillati</taxon>
        <taxon>Actinomycetota</taxon>
        <taxon>Actinomycetes</taxon>
        <taxon>Pseudonocardiales</taxon>
        <taxon>Pseudonocardiaceae</taxon>
        <taxon>Kutzneria</taxon>
    </lineage>
</organism>
<dbReference type="InterPro" id="IPR006015">
    <property type="entry name" value="Universal_stress_UspA"/>
</dbReference>
<sequence length="289" mass="29554">MIKDTPGPDPVVVGVDGSESAAHAVRWAAKEAELTSSPLSIVHATALDAVYVPASLPLPRPYHQAVLEIGQQYLAAAAAQAQAVTPKVEVGVRLSRASAAPALIGLSSAARLVVVGSRGLGGFTGLLVGSTAVAVAAHGHCPLVVVRGDEPDAAVPIVAGADGSVESDAALALAFQAAELRDVPLVVVHACPDTIVESAWHEAAIGADWQHVADAQVAAHRTRHPDVEVRPLVVRHGPARALLHEAARAQLVVVGSRGRGGFRGLLLGSTSQALIHHSPCPVAVVPARR</sequence>
<dbReference type="OrthoDB" id="3404132at2"/>
<keyword evidence="2" id="KW-0547">Nucleotide-binding</keyword>
<dbReference type="InterPro" id="IPR006016">
    <property type="entry name" value="UspA"/>
</dbReference>
<dbReference type="PANTHER" id="PTHR46268:SF27">
    <property type="entry name" value="UNIVERSAL STRESS PROTEIN RV2623"/>
    <property type="match status" value="1"/>
</dbReference>
<dbReference type="Proteomes" id="UP000256269">
    <property type="component" value="Unassembled WGS sequence"/>
</dbReference>
<evidence type="ECO:0000313" key="6">
    <source>
        <dbReference type="Proteomes" id="UP000256269"/>
    </source>
</evidence>
<evidence type="ECO:0000256" key="1">
    <source>
        <dbReference type="ARBA" id="ARBA00008791"/>
    </source>
</evidence>
<name>A0A3E0GY77_9PSEU</name>
<feature type="domain" description="UspA" evidence="4">
    <location>
        <begin position="157"/>
        <end position="286"/>
    </location>
</feature>
<proteinExistence type="inferred from homology"/>
<dbReference type="GO" id="GO:0005524">
    <property type="term" value="F:ATP binding"/>
    <property type="evidence" value="ECO:0007669"/>
    <property type="project" value="UniProtKB-KW"/>
</dbReference>
<comment type="similarity">
    <text evidence="1">Belongs to the universal stress protein A family.</text>
</comment>
<keyword evidence="3" id="KW-0067">ATP-binding</keyword>
<evidence type="ECO:0000259" key="4">
    <source>
        <dbReference type="Pfam" id="PF00582"/>
    </source>
</evidence>
<keyword evidence="6" id="KW-1185">Reference proteome</keyword>
<dbReference type="PANTHER" id="PTHR46268">
    <property type="entry name" value="STRESS RESPONSE PROTEIN NHAX"/>
    <property type="match status" value="1"/>
</dbReference>
<comment type="caution">
    <text evidence="5">The sequence shown here is derived from an EMBL/GenBank/DDBJ whole genome shotgun (WGS) entry which is preliminary data.</text>
</comment>
<evidence type="ECO:0000256" key="2">
    <source>
        <dbReference type="ARBA" id="ARBA00022741"/>
    </source>
</evidence>
<dbReference type="AlphaFoldDB" id="A0A3E0GY77"/>
<dbReference type="InterPro" id="IPR014729">
    <property type="entry name" value="Rossmann-like_a/b/a_fold"/>
</dbReference>
<gene>
    <name evidence="5" type="ORF">BCF44_119155</name>
</gene>
<evidence type="ECO:0000313" key="5">
    <source>
        <dbReference type="EMBL" id="REH34879.1"/>
    </source>
</evidence>
<evidence type="ECO:0000256" key="3">
    <source>
        <dbReference type="ARBA" id="ARBA00022840"/>
    </source>
</evidence>
<dbReference type="Gene3D" id="3.40.50.620">
    <property type="entry name" value="HUPs"/>
    <property type="match status" value="2"/>
</dbReference>
<protein>
    <submittedName>
        <fullName evidence="5">Nucleotide-binding universal stress UspA family protein</fullName>
    </submittedName>
</protein>
<dbReference type="Pfam" id="PF00582">
    <property type="entry name" value="Usp"/>
    <property type="match status" value="2"/>
</dbReference>
<reference evidence="5 6" key="1">
    <citation type="submission" date="2018-08" db="EMBL/GenBank/DDBJ databases">
        <title>Genomic Encyclopedia of Archaeal and Bacterial Type Strains, Phase II (KMG-II): from individual species to whole genera.</title>
        <authorList>
            <person name="Goeker M."/>
        </authorList>
    </citation>
    <scope>NUCLEOTIDE SEQUENCE [LARGE SCALE GENOMIC DNA]</scope>
    <source>
        <strain evidence="5 6">DSM 45791</strain>
    </source>
</reference>
<accession>A0A3E0GY77</accession>